<evidence type="ECO:0000256" key="1">
    <source>
        <dbReference type="SAM" id="Phobius"/>
    </source>
</evidence>
<proteinExistence type="predicted"/>
<keyword evidence="1" id="KW-0472">Membrane</keyword>
<dbReference type="EMBL" id="KV878131">
    <property type="protein sequence ID" value="OJJ04142.1"/>
    <property type="molecule type" value="Genomic_DNA"/>
</dbReference>
<accession>A0A1L9PRR4</accession>
<feature type="transmembrane region" description="Helical" evidence="1">
    <location>
        <begin position="37"/>
        <end position="56"/>
    </location>
</feature>
<evidence type="ECO:0000313" key="3">
    <source>
        <dbReference type="Proteomes" id="UP000184073"/>
    </source>
</evidence>
<keyword evidence="1" id="KW-1133">Transmembrane helix</keyword>
<dbReference type="GeneID" id="63734044"/>
<keyword evidence="3" id="KW-1185">Reference proteome</keyword>
<dbReference type="Proteomes" id="UP000184073">
    <property type="component" value="Unassembled WGS sequence"/>
</dbReference>
<protein>
    <submittedName>
        <fullName evidence="2">Uncharacterized protein</fullName>
    </submittedName>
</protein>
<keyword evidence="1" id="KW-0812">Transmembrane</keyword>
<gene>
    <name evidence="2" type="ORF">ASPVEDRAFT_891489</name>
</gene>
<dbReference type="VEuPathDB" id="FungiDB:ASPVEDRAFT_891489"/>
<name>A0A1L9PRR4_ASPVE</name>
<dbReference type="RefSeq" id="XP_040669904.1">
    <property type="nucleotide sequence ID" value="XM_040818533.1"/>
</dbReference>
<reference evidence="3" key="1">
    <citation type="journal article" date="2017" name="Genome Biol.">
        <title>Comparative genomics reveals high biological diversity and specific adaptations in the industrially and medically important fungal genus Aspergillus.</title>
        <authorList>
            <person name="de Vries R.P."/>
            <person name="Riley R."/>
            <person name="Wiebenga A."/>
            <person name="Aguilar-Osorio G."/>
            <person name="Amillis S."/>
            <person name="Uchima C.A."/>
            <person name="Anderluh G."/>
            <person name="Asadollahi M."/>
            <person name="Askin M."/>
            <person name="Barry K."/>
            <person name="Battaglia E."/>
            <person name="Bayram O."/>
            <person name="Benocci T."/>
            <person name="Braus-Stromeyer S.A."/>
            <person name="Caldana C."/>
            <person name="Canovas D."/>
            <person name="Cerqueira G.C."/>
            <person name="Chen F."/>
            <person name="Chen W."/>
            <person name="Choi C."/>
            <person name="Clum A."/>
            <person name="Dos Santos R.A."/>
            <person name="Damasio A.R."/>
            <person name="Diallinas G."/>
            <person name="Emri T."/>
            <person name="Fekete E."/>
            <person name="Flipphi M."/>
            <person name="Freyberg S."/>
            <person name="Gallo A."/>
            <person name="Gournas C."/>
            <person name="Habgood R."/>
            <person name="Hainaut M."/>
            <person name="Harispe M.L."/>
            <person name="Henrissat B."/>
            <person name="Hilden K.S."/>
            <person name="Hope R."/>
            <person name="Hossain A."/>
            <person name="Karabika E."/>
            <person name="Karaffa L."/>
            <person name="Karanyi Z."/>
            <person name="Krasevec N."/>
            <person name="Kuo A."/>
            <person name="Kusch H."/>
            <person name="LaButti K."/>
            <person name="Lagendijk E.L."/>
            <person name="Lapidus A."/>
            <person name="Levasseur A."/>
            <person name="Lindquist E."/>
            <person name="Lipzen A."/>
            <person name="Logrieco A.F."/>
            <person name="MacCabe A."/>
            <person name="Maekelae M.R."/>
            <person name="Malavazi I."/>
            <person name="Melin P."/>
            <person name="Meyer V."/>
            <person name="Mielnichuk N."/>
            <person name="Miskei M."/>
            <person name="Molnar A.P."/>
            <person name="Mule G."/>
            <person name="Ngan C.Y."/>
            <person name="Orejas M."/>
            <person name="Orosz E."/>
            <person name="Ouedraogo J.P."/>
            <person name="Overkamp K.M."/>
            <person name="Park H.-S."/>
            <person name="Perrone G."/>
            <person name="Piumi F."/>
            <person name="Punt P.J."/>
            <person name="Ram A.F."/>
            <person name="Ramon A."/>
            <person name="Rauscher S."/>
            <person name="Record E."/>
            <person name="Riano-Pachon D.M."/>
            <person name="Robert V."/>
            <person name="Roehrig J."/>
            <person name="Ruller R."/>
            <person name="Salamov A."/>
            <person name="Salih N.S."/>
            <person name="Samson R.A."/>
            <person name="Sandor E."/>
            <person name="Sanguinetti M."/>
            <person name="Schuetze T."/>
            <person name="Sepcic K."/>
            <person name="Shelest E."/>
            <person name="Sherlock G."/>
            <person name="Sophianopoulou V."/>
            <person name="Squina F.M."/>
            <person name="Sun H."/>
            <person name="Susca A."/>
            <person name="Todd R.B."/>
            <person name="Tsang A."/>
            <person name="Unkles S.E."/>
            <person name="van de Wiele N."/>
            <person name="van Rossen-Uffink D."/>
            <person name="Oliveira J.V."/>
            <person name="Vesth T.C."/>
            <person name="Visser J."/>
            <person name="Yu J.-H."/>
            <person name="Zhou M."/>
            <person name="Andersen M.R."/>
            <person name="Archer D.B."/>
            <person name="Baker S.E."/>
            <person name="Benoit I."/>
            <person name="Brakhage A.A."/>
            <person name="Braus G.H."/>
            <person name="Fischer R."/>
            <person name="Frisvad J.C."/>
            <person name="Goldman G.H."/>
            <person name="Houbraken J."/>
            <person name="Oakley B."/>
            <person name="Pocsi I."/>
            <person name="Scazzocchio C."/>
            <person name="Seiboth B."/>
            <person name="vanKuyk P.A."/>
            <person name="Wortman J."/>
            <person name="Dyer P.S."/>
            <person name="Grigoriev I.V."/>
        </authorList>
    </citation>
    <scope>NUCLEOTIDE SEQUENCE [LARGE SCALE GENOMIC DNA]</scope>
    <source>
        <strain evidence="3">CBS 583.65</strain>
    </source>
</reference>
<sequence length="71" mass="8780">MTFQGRGRWIFVPTQYTSCSVDYFHSRISLHKTKDQLIIKLPRYFLVFWCIFHWFFSSKSNKYSYTQRRSL</sequence>
<dbReference type="AlphaFoldDB" id="A0A1L9PRR4"/>
<evidence type="ECO:0000313" key="2">
    <source>
        <dbReference type="EMBL" id="OJJ04142.1"/>
    </source>
</evidence>
<organism evidence="2 3">
    <name type="scientific">Aspergillus versicolor CBS 583.65</name>
    <dbReference type="NCBI Taxonomy" id="1036611"/>
    <lineage>
        <taxon>Eukaryota</taxon>
        <taxon>Fungi</taxon>
        <taxon>Dikarya</taxon>
        <taxon>Ascomycota</taxon>
        <taxon>Pezizomycotina</taxon>
        <taxon>Eurotiomycetes</taxon>
        <taxon>Eurotiomycetidae</taxon>
        <taxon>Eurotiales</taxon>
        <taxon>Aspergillaceae</taxon>
        <taxon>Aspergillus</taxon>
        <taxon>Aspergillus subgen. Nidulantes</taxon>
    </lineage>
</organism>